<gene>
    <name evidence="12" type="ORF">KIN20_006261</name>
</gene>
<dbReference type="GO" id="GO:0043235">
    <property type="term" value="C:receptor complex"/>
    <property type="evidence" value="ECO:0007669"/>
    <property type="project" value="TreeGrafter"/>
</dbReference>
<keyword evidence="2" id="KW-0723">Serine/threonine-protein kinase</keyword>
<evidence type="ECO:0000313" key="13">
    <source>
        <dbReference type="Proteomes" id="UP001196413"/>
    </source>
</evidence>
<evidence type="ECO:0000256" key="1">
    <source>
        <dbReference type="ARBA" id="ARBA00004167"/>
    </source>
</evidence>
<dbReference type="GO" id="GO:0005886">
    <property type="term" value="C:plasma membrane"/>
    <property type="evidence" value="ECO:0007669"/>
    <property type="project" value="TreeGrafter"/>
</dbReference>
<keyword evidence="6" id="KW-0418">Kinase</keyword>
<dbReference type="GO" id="GO:0005524">
    <property type="term" value="F:ATP binding"/>
    <property type="evidence" value="ECO:0007669"/>
    <property type="project" value="UniProtKB-KW"/>
</dbReference>
<keyword evidence="9 11" id="KW-0472">Membrane</keyword>
<dbReference type="InterPro" id="IPR045860">
    <property type="entry name" value="Snake_toxin-like_sf"/>
</dbReference>
<evidence type="ECO:0000256" key="10">
    <source>
        <dbReference type="ARBA" id="ARBA00023170"/>
    </source>
</evidence>
<keyword evidence="7" id="KW-0067">ATP-binding</keyword>
<evidence type="ECO:0000256" key="2">
    <source>
        <dbReference type="ARBA" id="ARBA00022527"/>
    </source>
</evidence>
<evidence type="ECO:0000256" key="8">
    <source>
        <dbReference type="ARBA" id="ARBA00022989"/>
    </source>
</evidence>
<dbReference type="EMBL" id="JAHQIW010000869">
    <property type="protein sequence ID" value="KAJ1350465.1"/>
    <property type="molecule type" value="Genomic_DNA"/>
</dbReference>
<dbReference type="PANTHER" id="PTHR23255:SF72">
    <property type="entry name" value="RECEPTOR PROTEIN SERINE_THREONINE KINASE"/>
    <property type="match status" value="1"/>
</dbReference>
<dbReference type="PANTHER" id="PTHR23255">
    <property type="entry name" value="TRANSFORMING GROWTH FACTOR-BETA RECEPTOR TYPE I AND II"/>
    <property type="match status" value="1"/>
</dbReference>
<accession>A0AAD5M3C7</accession>
<dbReference type="CDD" id="cd23617">
    <property type="entry name" value="TFP_LU_ECD_Daf4"/>
    <property type="match status" value="1"/>
</dbReference>
<keyword evidence="4 11" id="KW-0812">Transmembrane</keyword>
<dbReference type="InterPro" id="IPR000333">
    <property type="entry name" value="TGFB_receptor"/>
</dbReference>
<dbReference type="SUPFAM" id="SSF57302">
    <property type="entry name" value="Snake toxin-like"/>
    <property type="match status" value="1"/>
</dbReference>
<evidence type="ECO:0000256" key="6">
    <source>
        <dbReference type="ARBA" id="ARBA00022777"/>
    </source>
</evidence>
<evidence type="ECO:0000256" key="9">
    <source>
        <dbReference type="ARBA" id="ARBA00023136"/>
    </source>
</evidence>
<protein>
    <submittedName>
        <fullName evidence="12">Uncharacterized protein</fullName>
    </submittedName>
</protein>
<comment type="subcellular location">
    <subcellularLocation>
        <location evidence="1">Membrane</location>
        <topology evidence="1">Single-pass membrane protein</topology>
    </subcellularLocation>
</comment>
<feature type="transmembrane region" description="Helical" evidence="11">
    <location>
        <begin position="237"/>
        <end position="261"/>
    </location>
</feature>
<proteinExistence type="predicted"/>
<dbReference type="GO" id="GO:0004675">
    <property type="term" value="F:transmembrane receptor protein serine/threonine kinase activity"/>
    <property type="evidence" value="ECO:0007669"/>
    <property type="project" value="InterPro"/>
</dbReference>
<dbReference type="AlphaFoldDB" id="A0AAD5M3C7"/>
<evidence type="ECO:0000313" key="12">
    <source>
        <dbReference type="EMBL" id="KAJ1350465.1"/>
    </source>
</evidence>
<evidence type="ECO:0000256" key="4">
    <source>
        <dbReference type="ARBA" id="ARBA00022692"/>
    </source>
</evidence>
<reference evidence="12" key="1">
    <citation type="submission" date="2021-06" db="EMBL/GenBank/DDBJ databases">
        <title>Parelaphostrongylus tenuis whole genome reference sequence.</title>
        <authorList>
            <person name="Garwood T.J."/>
            <person name="Larsen P.A."/>
            <person name="Fountain-Jones N.M."/>
            <person name="Garbe J.R."/>
            <person name="Macchietto M.G."/>
            <person name="Kania S.A."/>
            <person name="Gerhold R.W."/>
            <person name="Richards J.E."/>
            <person name="Wolf T.M."/>
        </authorList>
    </citation>
    <scope>NUCLEOTIDE SEQUENCE</scope>
    <source>
        <strain evidence="12">MNPRO001-30</strain>
        <tissue evidence="12">Meninges</tissue>
    </source>
</reference>
<dbReference type="GO" id="GO:0071363">
    <property type="term" value="P:cellular response to growth factor stimulus"/>
    <property type="evidence" value="ECO:0007669"/>
    <property type="project" value="TreeGrafter"/>
</dbReference>
<keyword evidence="10" id="KW-0675">Receptor</keyword>
<keyword evidence="13" id="KW-1185">Reference proteome</keyword>
<evidence type="ECO:0000256" key="11">
    <source>
        <dbReference type="SAM" id="Phobius"/>
    </source>
</evidence>
<dbReference type="Gene3D" id="2.10.60.10">
    <property type="entry name" value="CD59"/>
    <property type="match status" value="1"/>
</dbReference>
<sequence>MMISWIPLCGICSSFIVLLLFPGLMWTHPLYTSETPMLRSDTLFSLTTPVTEDLISAQFSASQNVSTPDELAAVQFNAAYMARVYGKLGINYDIDNGRPFIYCEKLDPKSCAPSDPQCPVLEQCYAEPENRAQRLGCMTVFKYITENTDERKIEVTLKGCWQHDKEVIADCKVQDECVAESRRRQPGPKMEFCCCRSHMCNKKVSLRIVDEPRIDVASTIINGTSAVNTMSHWMSNIWFAMLFALIGICVAGSLIIFSVVYRRCWQNGEKVKSQTVTIPQQSETCALLNCPAPRPTFEISDMKHLASGRFGDVFSAIYHSAGRVVEVAV</sequence>
<keyword evidence="5" id="KW-0547">Nucleotide-binding</keyword>
<evidence type="ECO:0000256" key="7">
    <source>
        <dbReference type="ARBA" id="ARBA00022840"/>
    </source>
</evidence>
<keyword evidence="8 11" id="KW-1133">Transmembrane helix</keyword>
<evidence type="ECO:0000256" key="5">
    <source>
        <dbReference type="ARBA" id="ARBA00022741"/>
    </source>
</evidence>
<name>A0AAD5M3C7_PARTN</name>
<organism evidence="12 13">
    <name type="scientific">Parelaphostrongylus tenuis</name>
    <name type="common">Meningeal worm</name>
    <dbReference type="NCBI Taxonomy" id="148309"/>
    <lineage>
        <taxon>Eukaryota</taxon>
        <taxon>Metazoa</taxon>
        <taxon>Ecdysozoa</taxon>
        <taxon>Nematoda</taxon>
        <taxon>Chromadorea</taxon>
        <taxon>Rhabditida</taxon>
        <taxon>Rhabditina</taxon>
        <taxon>Rhabditomorpha</taxon>
        <taxon>Strongyloidea</taxon>
        <taxon>Metastrongylidae</taxon>
        <taxon>Parelaphostrongylus</taxon>
    </lineage>
</organism>
<evidence type="ECO:0000256" key="3">
    <source>
        <dbReference type="ARBA" id="ARBA00022679"/>
    </source>
</evidence>
<keyword evidence="3" id="KW-0808">Transferase</keyword>
<dbReference type="Proteomes" id="UP001196413">
    <property type="component" value="Unassembled WGS sequence"/>
</dbReference>
<comment type="caution">
    <text evidence="12">The sequence shown here is derived from an EMBL/GenBank/DDBJ whole genome shotgun (WGS) entry which is preliminary data.</text>
</comment>